<gene>
    <name evidence="4" type="primary">LOC105366328</name>
</gene>
<sequence length="325" mass="34219">MADTGGRSQSVRGVVGFVDVDPGRGERRALAARCAMWALCLGVLACVLQSAATGTPTWAYFHNPDAGTTTERGYFGPWRQCKYLLYGRERCGQGVTRLKPIWTVWVSGVAAACASVLLAVIVGLTILQLAMASSAKRVVISYSTAVIGKVALATLTTCLAVVAASLFAMQTDDRDNSFIVTRGEGFYMQIASIVLNFGVLVSAVYEGIYARRGGDPTKLRETSDARGTTINNPGYRESGHPTNGGSISMTDASGKPYARGTAGNGSMASVATSGSAVSTASPLRSSLKKPKPLGIQNPGFSTHSPTLQRNGSQKKVRIQTHSTEV</sequence>
<proteinExistence type="predicted"/>
<dbReference type="Gene3D" id="1.20.140.150">
    <property type="match status" value="1"/>
</dbReference>
<protein>
    <submittedName>
        <fullName evidence="4">Uncharacterized protein LOC105366328</fullName>
    </submittedName>
</protein>
<keyword evidence="2" id="KW-0472">Membrane</keyword>
<evidence type="ECO:0000256" key="1">
    <source>
        <dbReference type="SAM" id="MobiDB-lite"/>
    </source>
</evidence>
<dbReference type="RefSeq" id="XP_011503035.1">
    <property type="nucleotide sequence ID" value="XM_011504733.1"/>
</dbReference>
<feature type="compositionally biased region" description="Polar residues" evidence="1">
    <location>
        <begin position="298"/>
        <end position="311"/>
    </location>
</feature>
<keyword evidence="2" id="KW-0812">Transmembrane</keyword>
<feature type="transmembrane region" description="Helical" evidence="2">
    <location>
        <begin position="186"/>
        <end position="210"/>
    </location>
</feature>
<feature type="transmembrane region" description="Helical" evidence="2">
    <location>
        <begin position="139"/>
        <end position="166"/>
    </location>
</feature>
<accession>A0AAJ6YRU7</accession>
<keyword evidence="2" id="KW-1133">Transmembrane helix</keyword>
<feature type="transmembrane region" description="Helical" evidence="2">
    <location>
        <begin position="34"/>
        <end position="52"/>
    </location>
</feature>
<dbReference type="Proteomes" id="UP000695007">
    <property type="component" value="Unplaced"/>
</dbReference>
<dbReference type="AlphaFoldDB" id="A0AAJ6YRU7"/>
<evidence type="ECO:0000313" key="3">
    <source>
        <dbReference type="Proteomes" id="UP000695007"/>
    </source>
</evidence>
<dbReference type="GeneID" id="105366328"/>
<evidence type="ECO:0000256" key="2">
    <source>
        <dbReference type="SAM" id="Phobius"/>
    </source>
</evidence>
<evidence type="ECO:0000313" key="4">
    <source>
        <dbReference type="RefSeq" id="XP_011503035.1"/>
    </source>
</evidence>
<name>A0AAJ6YRU7_9HYME</name>
<feature type="transmembrane region" description="Helical" evidence="2">
    <location>
        <begin position="102"/>
        <end position="127"/>
    </location>
</feature>
<reference evidence="4" key="1">
    <citation type="submission" date="2025-08" db="UniProtKB">
        <authorList>
            <consortium name="RefSeq"/>
        </authorList>
    </citation>
    <scope>IDENTIFICATION</scope>
</reference>
<dbReference type="KEGG" id="csol:105366328"/>
<feature type="compositionally biased region" description="Basic and acidic residues" evidence="1">
    <location>
        <begin position="215"/>
        <end position="224"/>
    </location>
</feature>
<keyword evidence="3" id="KW-1185">Reference proteome</keyword>
<feature type="region of interest" description="Disordered" evidence="1">
    <location>
        <begin position="215"/>
        <end position="325"/>
    </location>
</feature>
<organism evidence="3 4">
    <name type="scientific">Ceratosolen solmsi marchali</name>
    <dbReference type="NCBI Taxonomy" id="326594"/>
    <lineage>
        <taxon>Eukaryota</taxon>
        <taxon>Metazoa</taxon>
        <taxon>Ecdysozoa</taxon>
        <taxon>Arthropoda</taxon>
        <taxon>Hexapoda</taxon>
        <taxon>Insecta</taxon>
        <taxon>Pterygota</taxon>
        <taxon>Neoptera</taxon>
        <taxon>Endopterygota</taxon>
        <taxon>Hymenoptera</taxon>
        <taxon>Apocrita</taxon>
        <taxon>Proctotrupomorpha</taxon>
        <taxon>Chalcidoidea</taxon>
        <taxon>Agaonidae</taxon>
        <taxon>Agaoninae</taxon>
        <taxon>Ceratosolen</taxon>
    </lineage>
</organism>
<feature type="compositionally biased region" description="Low complexity" evidence="1">
    <location>
        <begin position="265"/>
        <end position="281"/>
    </location>
</feature>
<feature type="compositionally biased region" description="Polar residues" evidence="1">
    <location>
        <begin position="240"/>
        <end position="251"/>
    </location>
</feature>